<dbReference type="PANTHER" id="PTHR47167">
    <property type="entry name" value="SERINE/THREONINE-PROTEIN KINASE TAO1-LIKE PROTEIN"/>
    <property type="match status" value="1"/>
</dbReference>
<comment type="catalytic activity">
    <reaction evidence="8">
        <text>L-seryl-[protein] + ATP = O-phospho-L-seryl-[protein] + ADP + H(+)</text>
        <dbReference type="Rhea" id="RHEA:17989"/>
        <dbReference type="Rhea" id="RHEA-COMP:9863"/>
        <dbReference type="Rhea" id="RHEA-COMP:11604"/>
        <dbReference type="ChEBI" id="CHEBI:15378"/>
        <dbReference type="ChEBI" id="CHEBI:29999"/>
        <dbReference type="ChEBI" id="CHEBI:30616"/>
        <dbReference type="ChEBI" id="CHEBI:83421"/>
        <dbReference type="ChEBI" id="CHEBI:456216"/>
        <dbReference type="EC" id="2.7.11.1"/>
    </reaction>
</comment>
<evidence type="ECO:0000256" key="6">
    <source>
        <dbReference type="ARBA" id="ARBA00022840"/>
    </source>
</evidence>
<protein>
    <recommendedName>
        <fullName evidence="1">non-specific serine/threonine protein kinase</fullName>
        <ecNumber evidence="1">2.7.11.1</ecNumber>
    </recommendedName>
</protein>
<dbReference type="AlphaFoldDB" id="A0A7R9CKI5"/>
<evidence type="ECO:0000256" key="3">
    <source>
        <dbReference type="ARBA" id="ARBA00022679"/>
    </source>
</evidence>
<keyword evidence="4" id="KW-0547">Nucleotide-binding</keyword>
<sequence length="359" mass="41679">MAPAKTTYMLLRGMLKRDPIIKIAEQTIRRSKTVRYLGVTIDEKCSFLAHMDNLCGRSLRAMNGIVVGYGAGVWAQQLRGDKAKKKLASLQRKILMKFSGAYKTVPKIALRVTLGFCPLDLEVQKRAAGHWLGKGNLDEVIGLTTNCVSTKDDIRETLLEEWQRHLEYWLWEKEGKLNTDETLEVVSYSKSPARLKTSVLLGWSYQTLQGCRLVTIRLDESQELECHHLKERLRYELEILLAYQSKNKMQAEAQRNRERKELEDRVSVRRALLEQKMEIETQQFLRDRSERIRLLHERHDHELEQFDEESARLGFRPRCFPMGHHNMVPGPPMLGLDHRQGIHETLSLTDNSLRSFSQV</sequence>
<dbReference type="GO" id="GO:0004674">
    <property type="term" value="F:protein serine/threonine kinase activity"/>
    <property type="evidence" value="ECO:0007669"/>
    <property type="project" value="UniProtKB-KW"/>
</dbReference>
<dbReference type="PANTHER" id="PTHR47167:SF4">
    <property type="entry name" value="SERINE_THREONINE-PROTEIN KINASE TAO"/>
    <property type="match status" value="1"/>
</dbReference>
<evidence type="ECO:0000256" key="2">
    <source>
        <dbReference type="ARBA" id="ARBA00022527"/>
    </source>
</evidence>
<accession>A0A7R9CKI5</accession>
<keyword evidence="5" id="KW-0418">Kinase</keyword>
<dbReference type="GO" id="GO:0005737">
    <property type="term" value="C:cytoplasm"/>
    <property type="evidence" value="ECO:0007669"/>
    <property type="project" value="TreeGrafter"/>
</dbReference>
<keyword evidence="2" id="KW-0723">Serine/threonine-protein kinase</keyword>
<evidence type="ECO:0000256" key="5">
    <source>
        <dbReference type="ARBA" id="ARBA00022777"/>
    </source>
</evidence>
<organism evidence="9">
    <name type="scientific">Timema poppense</name>
    <name type="common">Walking stick</name>
    <dbReference type="NCBI Taxonomy" id="170557"/>
    <lineage>
        <taxon>Eukaryota</taxon>
        <taxon>Metazoa</taxon>
        <taxon>Ecdysozoa</taxon>
        <taxon>Arthropoda</taxon>
        <taxon>Hexapoda</taxon>
        <taxon>Insecta</taxon>
        <taxon>Pterygota</taxon>
        <taxon>Neoptera</taxon>
        <taxon>Polyneoptera</taxon>
        <taxon>Phasmatodea</taxon>
        <taxon>Timematodea</taxon>
        <taxon>Timematoidea</taxon>
        <taxon>Timematidae</taxon>
        <taxon>Timema</taxon>
    </lineage>
</organism>
<evidence type="ECO:0000256" key="1">
    <source>
        <dbReference type="ARBA" id="ARBA00012513"/>
    </source>
</evidence>
<evidence type="ECO:0000256" key="7">
    <source>
        <dbReference type="ARBA" id="ARBA00047899"/>
    </source>
</evidence>
<evidence type="ECO:0000313" key="9">
    <source>
        <dbReference type="EMBL" id="CAD7397856.1"/>
    </source>
</evidence>
<comment type="catalytic activity">
    <reaction evidence="7">
        <text>L-threonyl-[protein] + ATP = O-phospho-L-threonyl-[protein] + ADP + H(+)</text>
        <dbReference type="Rhea" id="RHEA:46608"/>
        <dbReference type="Rhea" id="RHEA-COMP:11060"/>
        <dbReference type="Rhea" id="RHEA-COMP:11605"/>
        <dbReference type="ChEBI" id="CHEBI:15378"/>
        <dbReference type="ChEBI" id="CHEBI:30013"/>
        <dbReference type="ChEBI" id="CHEBI:30616"/>
        <dbReference type="ChEBI" id="CHEBI:61977"/>
        <dbReference type="ChEBI" id="CHEBI:456216"/>
        <dbReference type="EC" id="2.7.11.1"/>
    </reaction>
</comment>
<dbReference type="EMBL" id="OD000490">
    <property type="protein sequence ID" value="CAD7397856.1"/>
    <property type="molecule type" value="Genomic_DNA"/>
</dbReference>
<gene>
    <name evidence="9" type="ORF">TPSB3V08_LOCUS1400</name>
</gene>
<dbReference type="EC" id="2.7.11.1" evidence="1"/>
<name>A0A7R9CKI5_TIMPO</name>
<keyword evidence="6" id="KW-0067">ATP-binding</keyword>
<reference evidence="9" key="1">
    <citation type="submission" date="2020-11" db="EMBL/GenBank/DDBJ databases">
        <authorList>
            <person name="Tran Van P."/>
        </authorList>
    </citation>
    <scope>NUCLEOTIDE SEQUENCE</scope>
</reference>
<evidence type="ECO:0000256" key="4">
    <source>
        <dbReference type="ARBA" id="ARBA00022741"/>
    </source>
</evidence>
<dbReference type="GO" id="GO:0005524">
    <property type="term" value="F:ATP binding"/>
    <property type="evidence" value="ECO:0007669"/>
    <property type="project" value="UniProtKB-KW"/>
</dbReference>
<keyword evidence="3" id="KW-0808">Transferase</keyword>
<dbReference type="InterPro" id="IPR051234">
    <property type="entry name" value="TAO_STE20_kinase"/>
</dbReference>
<proteinExistence type="predicted"/>
<evidence type="ECO:0000256" key="8">
    <source>
        <dbReference type="ARBA" id="ARBA00048679"/>
    </source>
</evidence>